<gene>
    <name evidence="1" type="ORF">SAMN02983006_01962</name>
</gene>
<evidence type="ECO:0000313" key="2">
    <source>
        <dbReference type="Proteomes" id="UP000199006"/>
    </source>
</evidence>
<dbReference type="EMBL" id="FOTI01000029">
    <property type="protein sequence ID" value="SFL75791.1"/>
    <property type="molecule type" value="Genomic_DNA"/>
</dbReference>
<name>A0A1I4KB09_9FIRM</name>
<dbReference type="Gene3D" id="2.30.110.10">
    <property type="entry name" value="Electron Transport, Fmn-binding Protein, Chain A"/>
    <property type="match status" value="1"/>
</dbReference>
<dbReference type="STRING" id="29563.SAMN02983006_01962"/>
<dbReference type="PANTHER" id="PTHR34071">
    <property type="entry name" value="5-NITROIMIDAZOLE ANTIBIOTICS RESISTANCE PROTEIN, NIMA-FAMILY-RELATED PROTEIN-RELATED"/>
    <property type="match status" value="1"/>
</dbReference>
<dbReference type="Pfam" id="PF12900">
    <property type="entry name" value="Pyridox_ox_2"/>
    <property type="match status" value="1"/>
</dbReference>
<evidence type="ECO:0000313" key="1">
    <source>
        <dbReference type="EMBL" id="SFL75791.1"/>
    </source>
</evidence>
<dbReference type="AlphaFoldDB" id="A0A1I4KB09"/>
<dbReference type="PANTHER" id="PTHR34071:SF2">
    <property type="entry name" value="FLAVIN-NUCLEOTIDE-BINDING PROTEIN"/>
    <property type="match status" value="1"/>
</dbReference>
<evidence type="ECO:0008006" key="3">
    <source>
        <dbReference type="Google" id="ProtNLM"/>
    </source>
</evidence>
<dbReference type="RefSeq" id="WP_089862036.1">
    <property type="nucleotide sequence ID" value="NZ_FOTI01000029.1"/>
</dbReference>
<dbReference type="InterPro" id="IPR024747">
    <property type="entry name" value="Pyridox_Oxase-rel"/>
</dbReference>
<reference evidence="1 2" key="1">
    <citation type="submission" date="2016-10" db="EMBL/GenBank/DDBJ databases">
        <authorList>
            <person name="de Groot N.N."/>
        </authorList>
    </citation>
    <scope>NUCLEOTIDE SEQUENCE [LARGE SCALE GENOMIC DNA]</scope>
    <source>
        <strain evidence="1 2">ATCC 51327</strain>
    </source>
</reference>
<dbReference type="InterPro" id="IPR012349">
    <property type="entry name" value="Split_barrel_FMN-bd"/>
</dbReference>
<dbReference type="SUPFAM" id="SSF50475">
    <property type="entry name" value="FMN-binding split barrel"/>
    <property type="match status" value="1"/>
</dbReference>
<organism evidence="1 2">
    <name type="scientific">Halanaerobium salsuginis</name>
    <dbReference type="NCBI Taxonomy" id="29563"/>
    <lineage>
        <taxon>Bacteria</taxon>
        <taxon>Bacillati</taxon>
        <taxon>Bacillota</taxon>
        <taxon>Clostridia</taxon>
        <taxon>Halanaerobiales</taxon>
        <taxon>Halanaerobiaceae</taxon>
        <taxon>Halanaerobium</taxon>
    </lineage>
</organism>
<keyword evidence="2" id="KW-1185">Reference proteome</keyword>
<accession>A0A1I4KB09</accession>
<protein>
    <recommendedName>
        <fullName evidence="3">Nitroimidazol reductase NimA, pyridoxamine 5'-phosphate oxidase superfamily</fullName>
    </recommendedName>
</protein>
<dbReference type="Proteomes" id="UP000199006">
    <property type="component" value="Unassembled WGS sequence"/>
</dbReference>
<proteinExistence type="predicted"/>
<dbReference type="OrthoDB" id="9794935at2"/>
<sequence length="154" mass="17328">MFREMRRKDRKLTSQEVEEILANGEYGILTTISPDGYPYGVPLSYVFFNKAIYFHSATKGHKLDNIADNNKVSFTVVAKTEVLQAKFTTKYESVILFGKAVEAPADEKEVALLEIIKKYSPDYVEEGIEYIAESGSAARVIKIELQHVTGKAKK</sequence>